<dbReference type="EMBL" id="VLKY01000005">
    <property type="protein sequence ID" value="TWI55010.1"/>
    <property type="molecule type" value="Genomic_DNA"/>
</dbReference>
<dbReference type="AlphaFoldDB" id="A0A562QFR4"/>
<organism evidence="2 3">
    <name type="scientific">Pseudomonas duriflava</name>
    <dbReference type="NCBI Taxonomy" id="459528"/>
    <lineage>
        <taxon>Bacteria</taxon>
        <taxon>Pseudomonadati</taxon>
        <taxon>Pseudomonadota</taxon>
        <taxon>Gammaproteobacteria</taxon>
        <taxon>Pseudomonadales</taxon>
        <taxon>Pseudomonadaceae</taxon>
        <taxon>Pseudomonas</taxon>
    </lineage>
</organism>
<accession>A0A562QFR4</accession>
<name>A0A562QFR4_9PSED</name>
<keyword evidence="3" id="KW-1185">Reference proteome</keyword>
<comment type="caution">
    <text evidence="2">The sequence shown here is derived from an EMBL/GenBank/DDBJ whole genome shotgun (WGS) entry which is preliminary data.</text>
</comment>
<protein>
    <recommendedName>
        <fullName evidence="4">PXPV repeat-containing protein</fullName>
    </recommendedName>
</protein>
<dbReference type="Proteomes" id="UP000316905">
    <property type="component" value="Unassembled WGS sequence"/>
</dbReference>
<feature type="chain" id="PRO_5022094893" description="PXPV repeat-containing protein" evidence="1">
    <location>
        <begin position="24"/>
        <end position="106"/>
    </location>
</feature>
<keyword evidence="1" id="KW-0732">Signal</keyword>
<reference evidence="2 3" key="1">
    <citation type="journal article" date="2015" name="Stand. Genomic Sci.">
        <title>Genomic Encyclopedia of Bacterial and Archaeal Type Strains, Phase III: the genomes of soil and plant-associated and newly described type strains.</title>
        <authorList>
            <person name="Whitman W.B."/>
            <person name="Woyke T."/>
            <person name="Klenk H.P."/>
            <person name="Zhou Y."/>
            <person name="Lilburn T.G."/>
            <person name="Beck B.J."/>
            <person name="De Vos P."/>
            <person name="Vandamme P."/>
            <person name="Eisen J.A."/>
            <person name="Garrity G."/>
            <person name="Hugenholtz P."/>
            <person name="Kyrpides N.C."/>
        </authorList>
    </citation>
    <scope>NUCLEOTIDE SEQUENCE [LARGE SCALE GENOMIC DNA]</scope>
    <source>
        <strain evidence="2 3">CGMCC 1.6858</strain>
    </source>
</reference>
<feature type="signal peptide" evidence="1">
    <location>
        <begin position="1"/>
        <end position="23"/>
    </location>
</feature>
<evidence type="ECO:0000313" key="3">
    <source>
        <dbReference type="Proteomes" id="UP000316905"/>
    </source>
</evidence>
<dbReference type="RefSeq" id="WP_145141008.1">
    <property type="nucleotide sequence ID" value="NZ_VLKY01000005.1"/>
</dbReference>
<gene>
    <name evidence="2" type="ORF">IQ22_01921</name>
</gene>
<evidence type="ECO:0000256" key="1">
    <source>
        <dbReference type="SAM" id="SignalP"/>
    </source>
</evidence>
<proteinExistence type="predicted"/>
<evidence type="ECO:0000313" key="2">
    <source>
        <dbReference type="EMBL" id="TWI55010.1"/>
    </source>
</evidence>
<evidence type="ECO:0008006" key="4">
    <source>
        <dbReference type="Google" id="ProtNLM"/>
    </source>
</evidence>
<sequence length="106" mass="10733">MIRQVSKIALLAGCLAVAGQASAHGGPGPGAAVLGAVVGAVVGGAIVASSRAAESPVYVQAAPPPQVVYYPAQPVYYQPAPQVVEVVPVPPRYYGPPPGYYGPPRW</sequence>